<feature type="compositionally biased region" description="Polar residues" evidence="1">
    <location>
        <begin position="108"/>
        <end position="118"/>
    </location>
</feature>
<keyword evidence="3" id="KW-1185">Reference proteome</keyword>
<proteinExistence type="predicted"/>
<organism evidence="2 3">
    <name type="scientific">Clostridium argentinense CDC 2741</name>
    <dbReference type="NCBI Taxonomy" id="1418104"/>
    <lineage>
        <taxon>Bacteria</taxon>
        <taxon>Bacillati</taxon>
        <taxon>Bacillota</taxon>
        <taxon>Clostridia</taxon>
        <taxon>Eubacteriales</taxon>
        <taxon>Clostridiaceae</taxon>
        <taxon>Clostridium</taxon>
    </lineage>
</organism>
<sequence length="126" mass="13777">MHNDCSGVGLSPITNWKGQEVKIPDGHKMSPRDPNFSEPPIYREGPYTTEQRDSFLEGNSAGTKLAPDHRHQIPVRDGSVIDELPGPGHPEGNIHTSGSPSRHPAKSIFNSETNGNKLRQSEITDS</sequence>
<feature type="compositionally biased region" description="Basic and acidic residues" evidence="1">
    <location>
        <begin position="19"/>
        <end position="31"/>
    </location>
</feature>
<dbReference type="EMBL" id="AYSO01000014">
    <property type="protein sequence ID" value="KIE47389.1"/>
    <property type="molecule type" value="Genomic_DNA"/>
</dbReference>
<name>A0A0C1U3I7_9CLOT</name>
<comment type="caution">
    <text evidence="2">The sequence shown here is derived from an EMBL/GenBank/DDBJ whole genome shotgun (WGS) entry which is preliminary data.</text>
</comment>
<reference evidence="2 3" key="1">
    <citation type="journal article" date="2015" name="Infect. Genet. Evol.">
        <title>Genomic sequences of six botulinum neurotoxin-producing strains representing three clostridial species illustrate the mobility and diversity of botulinum neurotoxin genes.</title>
        <authorList>
            <person name="Smith T.J."/>
            <person name="Hill K.K."/>
            <person name="Xie G."/>
            <person name="Foley B.T."/>
            <person name="Williamson C.H."/>
            <person name="Foster J.T."/>
            <person name="Johnson S.L."/>
            <person name="Chertkov O."/>
            <person name="Teshima H."/>
            <person name="Gibbons H.S."/>
            <person name="Johnsky L.A."/>
            <person name="Karavis M.A."/>
            <person name="Smith L.A."/>
        </authorList>
    </citation>
    <scope>NUCLEOTIDE SEQUENCE [LARGE SCALE GENOMIC DNA]</scope>
    <source>
        <strain evidence="2 3">CDC 2741</strain>
    </source>
</reference>
<dbReference type="AlphaFoldDB" id="A0A0C1U3I7"/>
<dbReference type="Proteomes" id="UP000031366">
    <property type="component" value="Unassembled WGS sequence"/>
</dbReference>
<protein>
    <submittedName>
        <fullName evidence="2">Uncharacterized protein</fullName>
    </submittedName>
</protein>
<evidence type="ECO:0000256" key="1">
    <source>
        <dbReference type="SAM" id="MobiDB-lite"/>
    </source>
</evidence>
<feature type="region of interest" description="Disordered" evidence="1">
    <location>
        <begin position="1"/>
        <end position="126"/>
    </location>
</feature>
<accession>A0A0C1U3I7</accession>
<gene>
    <name evidence="2" type="ORF">U732_3084</name>
</gene>
<evidence type="ECO:0000313" key="2">
    <source>
        <dbReference type="EMBL" id="KIE47389.1"/>
    </source>
</evidence>
<evidence type="ECO:0000313" key="3">
    <source>
        <dbReference type="Proteomes" id="UP000031366"/>
    </source>
</evidence>